<protein>
    <submittedName>
        <fullName evidence="1">Uncharacterized protein</fullName>
    </submittedName>
</protein>
<name>A0ABW9XCN0_9SPHN</name>
<evidence type="ECO:0000313" key="1">
    <source>
        <dbReference type="EMBL" id="NBC36273.1"/>
    </source>
</evidence>
<gene>
    <name evidence="1" type="ORF">GTZ99_06840</name>
</gene>
<proteinExistence type="predicted"/>
<dbReference type="EMBL" id="JAAAPO010000002">
    <property type="protein sequence ID" value="NBC36273.1"/>
    <property type="molecule type" value="Genomic_DNA"/>
</dbReference>
<dbReference type="InterPro" id="IPR018644">
    <property type="entry name" value="DUF2071"/>
</dbReference>
<reference evidence="2" key="1">
    <citation type="submission" date="2020-01" db="EMBL/GenBank/DDBJ databases">
        <title>Sphingomonas sp. strain CSW-10.</title>
        <authorList>
            <person name="Chen W.-M."/>
        </authorList>
    </citation>
    <scope>NUCLEOTIDE SEQUENCE [LARGE SCALE GENOMIC DNA]</scope>
    <source>
        <strain evidence="2">FSY-8</strain>
    </source>
</reference>
<evidence type="ECO:0000313" key="2">
    <source>
        <dbReference type="Proteomes" id="UP000753724"/>
    </source>
</evidence>
<dbReference type="Pfam" id="PF09844">
    <property type="entry name" value="DUF2071"/>
    <property type="match status" value="1"/>
</dbReference>
<dbReference type="RefSeq" id="WP_161717500.1">
    <property type="nucleotide sequence ID" value="NZ_JAAAPO010000002.1"/>
</dbReference>
<keyword evidence="2" id="KW-1185">Reference proteome</keyword>
<accession>A0ABW9XCN0</accession>
<dbReference type="Proteomes" id="UP000753724">
    <property type="component" value="Unassembled WGS sequence"/>
</dbReference>
<sequence>MDYRAPRNTTWGGVGLNRLESWLANAAFLRNMRRAVFARLPFPPLVSDVRDVLYASWMVPVDAVAGLVPPGVVLRQWGGMTVVTVLTYAHGHFGPRWLGPLRRLCLSPMQSNWRLYVDAARSTPQLPERTVLFTRNVFDSWLYALGTRVFSDALPSHRAGRLAVVADAQGIAVRIDSGGGSAPDLYLRADYGPAALPDAFAVMGDWAATVAYLTCQDAAVAQVADLPALARSDISLPVNLADVRPMRGVVADVPDWLRAMGAVGMPLCFAVPRVTFTALSDAIVARW</sequence>
<organism evidence="1 2">
    <name type="scientific">Novosphingobium ovatum</name>
    <dbReference type="NCBI Taxonomy" id="1908523"/>
    <lineage>
        <taxon>Bacteria</taxon>
        <taxon>Pseudomonadati</taxon>
        <taxon>Pseudomonadota</taxon>
        <taxon>Alphaproteobacteria</taxon>
        <taxon>Sphingomonadales</taxon>
        <taxon>Sphingomonadaceae</taxon>
        <taxon>Novosphingobium</taxon>
    </lineage>
</organism>
<comment type="caution">
    <text evidence="1">The sequence shown here is derived from an EMBL/GenBank/DDBJ whole genome shotgun (WGS) entry which is preliminary data.</text>
</comment>